<reference evidence="8 9" key="1">
    <citation type="submission" date="2024-03" db="EMBL/GenBank/DDBJ databases">
        <title>Human intestinal bacterial collection.</title>
        <authorList>
            <person name="Pauvert C."/>
            <person name="Hitch T.C.A."/>
            <person name="Clavel T."/>
        </authorList>
    </citation>
    <scope>NUCLEOTIDE SEQUENCE [LARGE SCALE GENOMIC DNA]</scope>
    <source>
        <strain evidence="8 9">CLA-JM-H44</strain>
    </source>
</reference>
<gene>
    <name evidence="8" type="ORF">WMO26_12025</name>
</gene>
<protein>
    <recommendedName>
        <fullName evidence="6">Aminotransferase</fullName>
        <ecNumber evidence="6">2.6.1.-</ecNumber>
    </recommendedName>
</protein>
<evidence type="ECO:0000313" key="8">
    <source>
        <dbReference type="EMBL" id="MEQ2441556.1"/>
    </source>
</evidence>
<evidence type="ECO:0000313" key="9">
    <source>
        <dbReference type="Proteomes" id="UP001489509"/>
    </source>
</evidence>
<accession>A0ABV1E2N1</accession>
<evidence type="ECO:0000259" key="7">
    <source>
        <dbReference type="Pfam" id="PF00155"/>
    </source>
</evidence>
<sequence length="395" mass="44000">MDYQSLLTDCIRDIKPSGIRRFFDIAAEMDDVISLSIGEPDFKTPWHVRQEGIHSLEKGHTHYTSNSGLVSLREGISGYLNRRFGLSYRPKDEILVTVGGSEAIDLCIRSVISSGDEVLIPEPSFVCYEPITRLAGGTPVIIETKAENQFRLTPQELKGKITPKTKLLILPYPNNPTGAILRREDLEGIAQVLRGTNILVLSDEIYGELTYNQNGHTSIAQIDGMLERTVLVSGFSKTYAMTGWRLGYLCGPAPLVAAMTKLHQYAIMSAPTTAQYAAIEAIRNGDEDIVHMRDEYNMRRRLLVDGLNRLGLSCFEPQGAFYCFPSVQSTGLTSEEFCEQLLYTQHVAVVPGTAFGDCGEGFVRVSYCYSTNHLIEALHRIERFIEEHKGRASHA</sequence>
<dbReference type="Proteomes" id="UP001489509">
    <property type="component" value="Unassembled WGS sequence"/>
</dbReference>
<feature type="domain" description="Aminotransferase class I/classII large" evidence="7">
    <location>
        <begin position="31"/>
        <end position="381"/>
    </location>
</feature>
<evidence type="ECO:0000256" key="4">
    <source>
        <dbReference type="ARBA" id="ARBA00022679"/>
    </source>
</evidence>
<evidence type="ECO:0000256" key="1">
    <source>
        <dbReference type="ARBA" id="ARBA00001933"/>
    </source>
</evidence>
<evidence type="ECO:0000256" key="2">
    <source>
        <dbReference type="ARBA" id="ARBA00007441"/>
    </source>
</evidence>
<dbReference type="PROSITE" id="PS00105">
    <property type="entry name" value="AA_TRANSFER_CLASS_1"/>
    <property type="match status" value="1"/>
</dbReference>
<keyword evidence="9" id="KW-1185">Reference proteome</keyword>
<comment type="cofactor">
    <cofactor evidence="1 6">
        <name>pyridoxal 5'-phosphate</name>
        <dbReference type="ChEBI" id="CHEBI:597326"/>
    </cofactor>
</comment>
<dbReference type="RefSeq" id="WP_349220735.1">
    <property type="nucleotide sequence ID" value="NZ_JBBMFD010000029.1"/>
</dbReference>
<dbReference type="InterPro" id="IPR004838">
    <property type="entry name" value="NHTrfase_class1_PyrdxlP-BS"/>
</dbReference>
<dbReference type="Pfam" id="PF00155">
    <property type="entry name" value="Aminotran_1_2"/>
    <property type="match status" value="1"/>
</dbReference>
<dbReference type="PANTHER" id="PTHR46383:SF3">
    <property type="entry name" value="ASPARTATE AMINOTRANSFERASE-RELATED"/>
    <property type="match status" value="1"/>
</dbReference>
<dbReference type="InterPro" id="IPR015421">
    <property type="entry name" value="PyrdxlP-dep_Trfase_major"/>
</dbReference>
<dbReference type="InterPro" id="IPR015422">
    <property type="entry name" value="PyrdxlP-dep_Trfase_small"/>
</dbReference>
<dbReference type="Gene3D" id="3.40.640.10">
    <property type="entry name" value="Type I PLP-dependent aspartate aminotransferase-like (Major domain)"/>
    <property type="match status" value="1"/>
</dbReference>
<proteinExistence type="inferred from homology"/>
<dbReference type="GO" id="GO:0008483">
    <property type="term" value="F:transaminase activity"/>
    <property type="evidence" value="ECO:0007669"/>
    <property type="project" value="UniProtKB-KW"/>
</dbReference>
<dbReference type="SUPFAM" id="SSF53383">
    <property type="entry name" value="PLP-dependent transferases"/>
    <property type="match status" value="1"/>
</dbReference>
<evidence type="ECO:0000256" key="3">
    <source>
        <dbReference type="ARBA" id="ARBA00022576"/>
    </source>
</evidence>
<dbReference type="EC" id="2.6.1.-" evidence="6"/>
<evidence type="ECO:0000256" key="6">
    <source>
        <dbReference type="RuleBase" id="RU000481"/>
    </source>
</evidence>
<dbReference type="PANTHER" id="PTHR46383">
    <property type="entry name" value="ASPARTATE AMINOTRANSFERASE"/>
    <property type="match status" value="1"/>
</dbReference>
<comment type="similarity">
    <text evidence="2 6">Belongs to the class-I pyridoxal-phosphate-dependent aminotransferase family.</text>
</comment>
<keyword evidence="3 6" id="KW-0032">Aminotransferase</keyword>
<dbReference type="InterPro" id="IPR050596">
    <property type="entry name" value="AspAT/PAT-like"/>
</dbReference>
<name>A0ABV1E2N1_9FIRM</name>
<dbReference type="InterPro" id="IPR015424">
    <property type="entry name" value="PyrdxlP-dep_Trfase"/>
</dbReference>
<keyword evidence="4 6" id="KW-0808">Transferase</keyword>
<comment type="caution">
    <text evidence="8">The sequence shown here is derived from an EMBL/GenBank/DDBJ whole genome shotgun (WGS) entry which is preliminary data.</text>
</comment>
<organism evidence="8 9">
    <name type="scientific">Solibaculum intestinale</name>
    <dbReference type="NCBI Taxonomy" id="3133165"/>
    <lineage>
        <taxon>Bacteria</taxon>
        <taxon>Bacillati</taxon>
        <taxon>Bacillota</taxon>
        <taxon>Clostridia</taxon>
        <taxon>Eubacteriales</taxon>
        <taxon>Oscillospiraceae</taxon>
        <taxon>Solibaculum</taxon>
    </lineage>
</organism>
<keyword evidence="5" id="KW-0663">Pyridoxal phosphate</keyword>
<dbReference type="InterPro" id="IPR004839">
    <property type="entry name" value="Aminotransferase_I/II_large"/>
</dbReference>
<dbReference type="Gene3D" id="3.90.1150.10">
    <property type="entry name" value="Aspartate Aminotransferase, domain 1"/>
    <property type="match status" value="1"/>
</dbReference>
<evidence type="ECO:0000256" key="5">
    <source>
        <dbReference type="ARBA" id="ARBA00022898"/>
    </source>
</evidence>
<dbReference type="CDD" id="cd00609">
    <property type="entry name" value="AAT_like"/>
    <property type="match status" value="1"/>
</dbReference>
<dbReference type="EMBL" id="JBBMFD010000029">
    <property type="protein sequence ID" value="MEQ2441556.1"/>
    <property type="molecule type" value="Genomic_DNA"/>
</dbReference>